<dbReference type="Gene3D" id="1.20.5.340">
    <property type="match status" value="1"/>
</dbReference>
<feature type="compositionally biased region" description="Polar residues" evidence="1">
    <location>
        <begin position="110"/>
        <end position="128"/>
    </location>
</feature>
<dbReference type="KEGG" id="mmob:F6R98_07285"/>
<dbReference type="InParanoid" id="A0A5Q0BH42"/>
<dbReference type="RefSeq" id="WP_153248447.1">
    <property type="nucleotide sequence ID" value="NZ_CP044205.1"/>
</dbReference>
<dbReference type="EMBL" id="CP044205">
    <property type="protein sequence ID" value="QFY42452.1"/>
    <property type="molecule type" value="Genomic_DNA"/>
</dbReference>
<feature type="region of interest" description="Disordered" evidence="1">
    <location>
        <begin position="102"/>
        <end position="128"/>
    </location>
</feature>
<organism evidence="3 4">
    <name type="scientific">Candidatus Methylospira mobilis</name>
    <dbReference type="NCBI Taxonomy" id="1808979"/>
    <lineage>
        <taxon>Bacteria</taxon>
        <taxon>Pseudomonadati</taxon>
        <taxon>Pseudomonadota</taxon>
        <taxon>Gammaproteobacteria</taxon>
        <taxon>Methylococcales</taxon>
        <taxon>Methylococcaceae</taxon>
        <taxon>Candidatus Methylospira</taxon>
    </lineage>
</organism>
<feature type="signal peptide" evidence="2">
    <location>
        <begin position="1"/>
        <end position="19"/>
    </location>
</feature>
<proteinExistence type="predicted"/>
<dbReference type="AlphaFoldDB" id="A0A5Q0BH42"/>
<keyword evidence="2" id="KW-0732">Signal</keyword>
<evidence type="ECO:0000256" key="2">
    <source>
        <dbReference type="SAM" id="SignalP"/>
    </source>
</evidence>
<evidence type="ECO:0000256" key="1">
    <source>
        <dbReference type="SAM" id="MobiDB-lite"/>
    </source>
</evidence>
<evidence type="ECO:0000313" key="4">
    <source>
        <dbReference type="Proteomes" id="UP000325755"/>
    </source>
</evidence>
<sequence>MFKLSLVILFLLGAVGCASQEKLNALQDRVHALENRVVTAEGNITNVSSDVKKIDSDLNEHLAAVQHNILSVQTETQNEFRQINSRLISINKTTDAIRKKLYHPAKAKRTSTTAVQPGVQSPHSVEPH</sequence>
<protein>
    <submittedName>
        <fullName evidence="3">Uncharacterized protein</fullName>
    </submittedName>
</protein>
<evidence type="ECO:0000313" key="3">
    <source>
        <dbReference type="EMBL" id="QFY42452.1"/>
    </source>
</evidence>
<dbReference type="PROSITE" id="PS51257">
    <property type="entry name" value="PROKAR_LIPOPROTEIN"/>
    <property type="match status" value="1"/>
</dbReference>
<feature type="chain" id="PRO_5025060069" evidence="2">
    <location>
        <begin position="20"/>
        <end position="128"/>
    </location>
</feature>
<gene>
    <name evidence="3" type="ORF">F6R98_07285</name>
</gene>
<keyword evidence="4" id="KW-1185">Reference proteome</keyword>
<dbReference type="Proteomes" id="UP000325755">
    <property type="component" value="Chromosome"/>
</dbReference>
<reference evidence="3 4" key="1">
    <citation type="submission" date="2019-09" db="EMBL/GenBank/DDBJ databases">
        <title>Ecophysiology of the spiral-shaped methanotroph Methylospira mobilis as revealed by the complete genome sequence.</title>
        <authorList>
            <person name="Oshkin I.Y."/>
            <person name="Dedysh S.N."/>
            <person name="Miroshnikov K."/>
            <person name="Danilova O.V."/>
            <person name="Hakobyan A."/>
            <person name="Liesack W."/>
        </authorList>
    </citation>
    <scope>NUCLEOTIDE SEQUENCE [LARGE SCALE GENOMIC DNA]</scope>
    <source>
        <strain evidence="3 4">Shm1</strain>
    </source>
</reference>
<accession>A0A5Q0BH42</accession>
<name>A0A5Q0BH42_9GAMM</name>